<organism evidence="2 3">
    <name type="scientific">Chimaeribacter arupi</name>
    <dbReference type="NCBI Taxonomy" id="2060066"/>
    <lineage>
        <taxon>Bacteria</taxon>
        <taxon>Pseudomonadati</taxon>
        <taxon>Pseudomonadota</taxon>
        <taxon>Gammaproteobacteria</taxon>
        <taxon>Enterobacterales</taxon>
        <taxon>Yersiniaceae</taxon>
        <taxon>Chimaeribacter</taxon>
    </lineage>
</organism>
<dbReference type="AlphaFoldDB" id="A0A2N5EKQ0"/>
<evidence type="ECO:0000259" key="1">
    <source>
        <dbReference type="Pfam" id="PF01425"/>
    </source>
</evidence>
<dbReference type="RefSeq" id="WP_101835321.1">
    <property type="nucleotide sequence ID" value="NZ_PJZK01000015.1"/>
</dbReference>
<dbReference type="Pfam" id="PF01425">
    <property type="entry name" value="Amidase"/>
    <property type="match status" value="1"/>
</dbReference>
<protein>
    <submittedName>
        <fullName evidence="2">Amidase</fullName>
        <ecNumber evidence="2">3.5.1.4</ecNumber>
    </submittedName>
</protein>
<evidence type="ECO:0000313" key="3">
    <source>
        <dbReference type="Proteomes" id="UP000234626"/>
    </source>
</evidence>
<dbReference type="InterPro" id="IPR036928">
    <property type="entry name" value="AS_sf"/>
</dbReference>
<keyword evidence="2" id="KW-0378">Hydrolase</keyword>
<dbReference type="EMBL" id="PJZK01000015">
    <property type="protein sequence ID" value="PLR47323.1"/>
    <property type="molecule type" value="Genomic_DNA"/>
</dbReference>
<dbReference type="GO" id="GO:0004040">
    <property type="term" value="F:amidase activity"/>
    <property type="evidence" value="ECO:0007669"/>
    <property type="project" value="UniProtKB-EC"/>
</dbReference>
<sequence length="482" mass="49577">MKALSSLLGTGSAQAIGAAIAAGDITSCQATEWYLNRIKQDNAGATGINCVRSLSRLALEEASRADAELAAGRSRGPLHGVPYLVKDNVFTLDGSFASAGARALAGFLPPYEATLVMRLREAGAVLLGKTHLTEFADFVSDVMPSGFSGVGGVVRHPLGGEYGRGLGSSVGSAAAVAAGFCAFAIGSETQNSIQAPAVHSAIVGFKPTVGRVSRHGLIPLVPSQDSPGPLTRTVEDALLVYQAIAGADMNDTATLADFADATGHGGILQGLRIGVPRRFIADNVMTESRKAAFDQVLARLAQAGAVIVDPCDLPSADALHEVRSCVFRTEFKASLNTLLSTLQPCGMASLADIIAWNHAHPDAIPYGQSLLEAANVSPGIRSPEYVADRRRDIALSQDAGILAALKAGGAHILLSPMAAAAKCTGKAGAPVVALPVGQDDEGLPFGITLYAAPGHDQAVLHAAQAIERVVGKRITPAFDGGR</sequence>
<dbReference type="Proteomes" id="UP000234626">
    <property type="component" value="Unassembled WGS sequence"/>
</dbReference>
<dbReference type="Gene3D" id="3.90.1300.10">
    <property type="entry name" value="Amidase signature (AS) domain"/>
    <property type="match status" value="1"/>
</dbReference>
<accession>A0A2N5EKQ0</accession>
<gene>
    <name evidence="2" type="ORF">CYR34_14300</name>
</gene>
<evidence type="ECO:0000313" key="2">
    <source>
        <dbReference type="EMBL" id="PLR47323.1"/>
    </source>
</evidence>
<proteinExistence type="predicted"/>
<reference evidence="2 3" key="1">
    <citation type="submission" date="2017-12" db="EMBL/GenBank/DDBJ databases">
        <title>Characterization of six clinical isolates of Enterochimera gen. nov., a novel genus of the Yersiniaciae family and the three species Enterochimera arupensis sp. nov., Enterochimera coloradensis sp. nov, and Enterochimera californica sp. nov.</title>
        <authorList>
            <person name="Rossi A."/>
            <person name="Fisher M."/>
        </authorList>
    </citation>
    <scope>NUCLEOTIDE SEQUENCE [LARGE SCALE GENOMIC DNA]</scope>
    <source>
        <strain evidence="2 3">2016Iso1</strain>
    </source>
</reference>
<dbReference type="PANTHER" id="PTHR42678:SF34">
    <property type="entry name" value="OS04G0183300 PROTEIN"/>
    <property type="match status" value="1"/>
</dbReference>
<dbReference type="PANTHER" id="PTHR42678">
    <property type="entry name" value="AMIDASE"/>
    <property type="match status" value="1"/>
</dbReference>
<feature type="domain" description="Amidase" evidence="1">
    <location>
        <begin position="30"/>
        <end position="344"/>
    </location>
</feature>
<dbReference type="EC" id="3.5.1.4" evidence="2"/>
<comment type="caution">
    <text evidence="2">The sequence shown here is derived from an EMBL/GenBank/DDBJ whole genome shotgun (WGS) entry which is preliminary data.</text>
</comment>
<keyword evidence="3" id="KW-1185">Reference proteome</keyword>
<dbReference type="OrthoDB" id="9811471at2"/>
<dbReference type="SUPFAM" id="SSF75304">
    <property type="entry name" value="Amidase signature (AS) enzymes"/>
    <property type="match status" value="1"/>
</dbReference>
<name>A0A2N5EKQ0_9GAMM</name>
<dbReference type="InterPro" id="IPR023631">
    <property type="entry name" value="Amidase_dom"/>
</dbReference>